<keyword evidence="1" id="KW-0472">Membrane</keyword>
<protein>
    <submittedName>
        <fullName evidence="2">Uncharacterized protein</fullName>
    </submittedName>
</protein>
<organism evidence="2 3">
    <name type="scientific">Nanobsidianus stetteri</name>
    <dbReference type="NCBI Taxonomy" id="1294122"/>
    <lineage>
        <taxon>Archaea</taxon>
        <taxon>Nanobdellota</taxon>
        <taxon>Candidatus Nanoarchaeia</taxon>
        <taxon>Nanoarchaeales</taxon>
        <taxon>Nanopusillaceae</taxon>
        <taxon>Candidatus Nanobsidianus</taxon>
    </lineage>
</organism>
<name>A0A2T9WTZ6_NANST</name>
<evidence type="ECO:0000313" key="2">
    <source>
        <dbReference type="EMBL" id="PVU71282.1"/>
    </source>
</evidence>
<evidence type="ECO:0000256" key="1">
    <source>
        <dbReference type="SAM" id="Phobius"/>
    </source>
</evidence>
<evidence type="ECO:0000313" key="3">
    <source>
        <dbReference type="Proteomes" id="UP000245908"/>
    </source>
</evidence>
<proteinExistence type="predicted"/>
<dbReference type="Proteomes" id="UP000245908">
    <property type="component" value="Unassembled WGS sequence"/>
</dbReference>
<dbReference type="AlphaFoldDB" id="A0A2T9WTZ6"/>
<reference evidence="2 3" key="1">
    <citation type="journal article" date="2015" name="Appl. Environ. Microbiol.">
        <title>Nanoarchaeota, Their Sulfolobales Host, and Nanoarchaeota Virus Distribution across Yellowstone National Park Hot Springs.</title>
        <authorList>
            <person name="Munson-McGee J.H."/>
            <person name="Field E.K."/>
            <person name="Bateson M."/>
            <person name="Rooney C."/>
            <person name="Stepanauskas R."/>
            <person name="Young M.J."/>
        </authorList>
    </citation>
    <scope>NUCLEOTIDE SEQUENCE [LARGE SCALE GENOMIC DNA]</scope>
    <source>
        <strain evidence="2">SCGC AB-777_O03</strain>
    </source>
</reference>
<keyword evidence="1" id="KW-0812">Transmembrane</keyword>
<keyword evidence="1" id="KW-1133">Transmembrane helix</keyword>
<accession>A0A2T9WTZ6</accession>
<comment type="caution">
    <text evidence="2">The sequence shown here is derived from an EMBL/GenBank/DDBJ whole genome shotgun (WGS) entry which is preliminary data.</text>
</comment>
<feature type="transmembrane region" description="Helical" evidence="1">
    <location>
        <begin position="393"/>
        <end position="410"/>
    </location>
</feature>
<gene>
    <name evidence="2" type="ORF">DDW05_01435</name>
</gene>
<sequence length="411" mass="45351">MKNKVKAIVIFFILSLIMLSTKIMAQTNLNGQQYTNTSIIIITNNSRFGYGFSITGYNGLVYIYYTELQSSIATINGLVFNGTEEMNAPLPNFNDLGEGSPLLVELNNGSLMLLWGGVPMGNYSLNNLTILLQASILNNNVWGPVINLTNNGDALSYYSDGNYIYLVYEPTLSLTYNNTILEELTLSGNVVKSLNIPGIVGIVSANNGYAIVQFVNSTYALININNGSIEFVNATIIGFIGNSLYQFYNGVLTINQNLTFNLPIYESAFPISWNNGYVIIAWRPGLLSVYYWNGTELQPIVNYTVQFTIIPRATILNNNLYLAWFGLNNISTGQGSIYMAITPLPYQINQYNNITTTNSTINNTSTISTSNTSSYNSIQNTNTTSNKSSSTPIPIWVIIIVVGVVVFIILY</sequence>
<dbReference type="EMBL" id="QEFH01000008">
    <property type="protein sequence ID" value="PVU71282.1"/>
    <property type="molecule type" value="Genomic_DNA"/>
</dbReference>